<sequence>MSLLEESSCQNHNAWAASVSASFEAILCDIGEFHCHDQKTCIPEAWLCDGEPDCPDDSDETDQTCKSPIPSIPL</sequence>
<dbReference type="PROSITE" id="PS50068">
    <property type="entry name" value="LDLRA_2"/>
    <property type="match status" value="1"/>
</dbReference>
<evidence type="ECO:0000256" key="2">
    <source>
        <dbReference type="PROSITE-ProRule" id="PRU00124"/>
    </source>
</evidence>
<dbReference type="Ensembl" id="ENSSLDT00000008345.1">
    <property type="protein sequence ID" value="ENSSLDP00000008081.1"/>
    <property type="gene ID" value="ENSSLDG00000006418.1"/>
</dbReference>
<keyword evidence="1" id="KW-1015">Disulfide bond</keyword>
<dbReference type="InterPro" id="IPR023415">
    <property type="entry name" value="LDLR_class-A_CS"/>
</dbReference>
<dbReference type="InterPro" id="IPR002172">
    <property type="entry name" value="LDrepeatLR_classA_rpt"/>
</dbReference>
<feature type="region of interest" description="Disordered" evidence="3">
    <location>
        <begin position="53"/>
        <end position="74"/>
    </location>
</feature>
<dbReference type="InterPro" id="IPR036055">
    <property type="entry name" value="LDL_receptor-like_sf"/>
</dbReference>
<feature type="compositionally biased region" description="Acidic residues" evidence="3">
    <location>
        <begin position="53"/>
        <end position="62"/>
    </location>
</feature>
<dbReference type="Pfam" id="PF00057">
    <property type="entry name" value="Ldl_recept_a"/>
    <property type="match status" value="1"/>
</dbReference>
<dbReference type="CDD" id="cd00112">
    <property type="entry name" value="LDLa"/>
    <property type="match status" value="1"/>
</dbReference>
<proteinExistence type="predicted"/>
<reference evidence="4" key="1">
    <citation type="submission" date="2025-08" db="UniProtKB">
        <authorList>
            <consortium name="Ensembl"/>
        </authorList>
    </citation>
    <scope>IDENTIFICATION</scope>
</reference>
<dbReference type="STRING" id="1841481.ENSSLDP00000008081"/>
<dbReference type="AlphaFoldDB" id="A0A3B4WV78"/>
<dbReference type="Proteomes" id="UP000261360">
    <property type="component" value="Unplaced"/>
</dbReference>
<dbReference type="SUPFAM" id="SSF57424">
    <property type="entry name" value="LDL receptor-like module"/>
    <property type="match status" value="1"/>
</dbReference>
<dbReference type="PROSITE" id="PS01209">
    <property type="entry name" value="LDLRA_1"/>
    <property type="match status" value="1"/>
</dbReference>
<protein>
    <submittedName>
        <fullName evidence="4">Uncharacterized protein</fullName>
    </submittedName>
</protein>
<accession>A0A3B4WV78</accession>
<keyword evidence="5" id="KW-1185">Reference proteome</keyword>
<dbReference type="SMART" id="SM00192">
    <property type="entry name" value="LDLa"/>
    <property type="match status" value="1"/>
</dbReference>
<evidence type="ECO:0000256" key="3">
    <source>
        <dbReference type="SAM" id="MobiDB-lite"/>
    </source>
</evidence>
<organism evidence="4 5">
    <name type="scientific">Seriola lalandi dorsalis</name>
    <dbReference type="NCBI Taxonomy" id="1841481"/>
    <lineage>
        <taxon>Eukaryota</taxon>
        <taxon>Metazoa</taxon>
        <taxon>Chordata</taxon>
        <taxon>Craniata</taxon>
        <taxon>Vertebrata</taxon>
        <taxon>Euteleostomi</taxon>
        <taxon>Actinopterygii</taxon>
        <taxon>Neopterygii</taxon>
        <taxon>Teleostei</taxon>
        <taxon>Neoteleostei</taxon>
        <taxon>Acanthomorphata</taxon>
        <taxon>Carangaria</taxon>
        <taxon>Carangiformes</taxon>
        <taxon>Carangidae</taxon>
        <taxon>Seriola</taxon>
    </lineage>
</organism>
<evidence type="ECO:0000256" key="1">
    <source>
        <dbReference type="ARBA" id="ARBA00023157"/>
    </source>
</evidence>
<name>A0A3B4WV78_SERLL</name>
<evidence type="ECO:0000313" key="4">
    <source>
        <dbReference type="Ensembl" id="ENSSLDP00000008081.1"/>
    </source>
</evidence>
<comment type="caution">
    <text evidence="2">Lacks conserved residue(s) required for the propagation of feature annotation.</text>
</comment>
<dbReference type="Gene3D" id="4.10.400.10">
    <property type="entry name" value="Low-density Lipoprotein Receptor"/>
    <property type="match status" value="1"/>
</dbReference>
<reference evidence="4" key="2">
    <citation type="submission" date="2025-09" db="UniProtKB">
        <authorList>
            <consortium name="Ensembl"/>
        </authorList>
    </citation>
    <scope>IDENTIFICATION</scope>
</reference>
<dbReference type="FunFam" id="4.10.400.10:FF:000015">
    <property type="entry name" value="Low-density lipoprotein receptor-related protein 1"/>
    <property type="match status" value="1"/>
</dbReference>
<evidence type="ECO:0000313" key="5">
    <source>
        <dbReference type="Proteomes" id="UP000261360"/>
    </source>
</evidence>
<dbReference type="GeneTree" id="ENSGT00940000181625"/>